<sequence>MIRDNGDKEYYSLITGKLGKKIDKDDTIWEYQPNNGMLLKTTDKYHKITEYDSNGKRIKEILRDGVWIEYNPVNEKNSET</sequence>
<protein>
    <recommendedName>
        <fullName evidence="3">DUF2963 domain-containing protein</fullName>
    </recommendedName>
</protein>
<evidence type="ECO:0008006" key="3">
    <source>
        <dbReference type="Google" id="ProtNLM"/>
    </source>
</evidence>
<evidence type="ECO:0000313" key="2">
    <source>
        <dbReference type="Proteomes" id="UP000224287"/>
    </source>
</evidence>
<evidence type="ECO:0000313" key="1">
    <source>
        <dbReference type="EMBL" id="AOF54898.1"/>
    </source>
</evidence>
<name>A0ABN4RZF1_9MOLU</name>
<gene>
    <name evidence="1" type="ORF">MBSPM3_v1c3910</name>
</gene>
<dbReference type="EMBL" id="CP015149">
    <property type="protein sequence ID" value="AOF54898.1"/>
    <property type="molecule type" value="Genomic_DNA"/>
</dbReference>
<keyword evidence="2" id="KW-1185">Reference proteome</keyword>
<organism evidence="1 2">
    <name type="scientific">Maize bushy stunt phytoplasma</name>
    <dbReference type="NCBI Taxonomy" id="202462"/>
    <lineage>
        <taxon>Bacteria</taxon>
        <taxon>Bacillati</taxon>
        <taxon>Mycoplasmatota</taxon>
        <taxon>Mollicutes</taxon>
        <taxon>Acholeplasmatales</taxon>
        <taxon>Acholeplasmataceae</taxon>
        <taxon>Candidatus Phytoplasma</taxon>
        <taxon>16SrI (Aster yellows group)</taxon>
    </lineage>
</organism>
<dbReference type="RefSeq" id="WP_069028306.1">
    <property type="nucleotide sequence ID" value="NZ_CP015149.1"/>
</dbReference>
<dbReference type="Proteomes" id="UP000224287">
    <property type="component" value="Chromosome"/>
</dbReference>
<accession>A0ABN4RZF1</accession>
<proteinExistence type="predicted"/>
<reference evidence="1" key="1">
    <citation type="submission" date="2016-04" db="EMBL/GenBank/DDBJ databases">
        <title>Complete genome sequence of maize bushy stunt phytoplasma M3.</title>
        <authorList>
            <person name="Orlovskis Z."/>
            <person name="Canale M.C."/>
            <person name="Haryono M."/>
            <person name="Lopes J.R.S."/>
            <person name="Kuo C.-H."/>
            <person name="Hogenhout S.A."/>
        </authorList>
    </citation>
    <scope>NUCLEOTIDE SEQUENCE [LARGE SCALE GENOMIC DNA]</scope>
    <source>
        <strain evidence="1">M3</strain>
    </source>
</reference>